<name>A0AAE1CPR8_9GAST</name>
<organism evidence="1 2">
    <name type="scientific">Elysia crispata</name>
    <name type="common">lettuce slug</name>
    <dbReference type="NCBI Taxonomy" id="231223"/>
    <lineage>
        <taxon>Eukaryota</taxon>
        <taxon>Metazoa</taxon>
        <taxon>Spiralia</taxon>
        <taxon>Lophotrochozoa</taxon>
        <taxon>Mollusca</taxon>
        <taxon>Gastropoda</taxon>
        <taxon>Heterobranchia</taxon>
        <taxon>Euthyneura</taxon>
        <taxon>Panpulmonata</taxon>
        <taxon>Sacoglossa</taxon>
        <taxon>Placobranchoidea</taxon>
        <taxon>Plakobranchidae</taxon>
        <taxon>Elysia</taxon>
    </lineage>
</organism>
<keyword evidence="2" id="KW-1185">Reference proteome</keyword>
<dbReference type="Proteomes" id="UP001283361">
    <property type="component" value="Unassembled WGS sequence"/>
</dbReference>
<proteinExistence type="predicted"/>
<gene>
    <name evidence="1" type="ORF">RRG08_043048</name>
</gene>
<evidence type="ECO:0000313" key="1">
    <source>
        <dbReference type="EMBL" id="KAK3725631.1"/>
    </source>
</evidence>
<sequence length="77" mass="8731">MVQFQVIKFLRNNTTQNRSALFCNLRAVIFIMDDVLPDPTRCDVYVEFSHGLVKKADSTPALMLLTLTVILRTQAST</sequence>
<accession>A0AAE1CPR8</accession>
<dbReference type="AlphaFoldDB" id="A0AAE1CPR8"/>
<evidence type="ECO:0000313" key="2">
    <source>
        <dbReference type="Proteomes" id="UP001283361"/>
    </source>
</evidence>
<dbReference type="EMBL" id="JAWDGP010007329">
    <property type="protein sequence ID" value="KAK3725631.1"/>
    <property type="molecule type" value="Genomic_DNA"/>
</dbReference>
<comment type="caution">
    <text evidence="1">The sequence shown here is derived from an EMBL/GenBank/DDBJ whole genome shotgun (WGS) entry which is preliminary data.</text>
</comment>
<protein>
    <submittedName>
        <fullName evidence="1">Uncharacterized protein</fullName>
    </submittedName>
</protein>
<reference evidence="1" key="1">
    <citation type="journal article" date="2023" name="G3 (Bethesda)">
        <title>A reference genome for the long-term kleptoplast-retaining sea slug Elysia crispata morphotype clarki.</title>
        <authorList>
            <person name="Eastman K.E."/>
            <person name="Pendleton A.L."/>
            <person name="Shaikh M.A."/>
            <person name="Suttiyut T."/>
            <person name="Ogas R."/>
            <person name="Tomko P."/>
            <person name="Gavelis G."/>
            <person name="Widhalm J.R."/>
            <person name="Wisecaver J.H."/>
        </authorList>
    </citation>
    <scope>NUCLEOTIDE SEQUENCE</scope>
    <source>
        <strain evidence="1">ECLA1</strain>
    </source>
</reference>